<gene>
    <name evidence="5" type="ORF">JFL43_07875</name>
</gene>
<comment type="similarity">
    <text evidence="2">Belongs to the 5'-nucleotidase family.</text>
</comment>
<reference evidence="5 6" key="1">
    <citation type="submission" date="2020-12" db="EMBL/GenBank/DDBJ databases">
        <title>YIM B01967 draft genome.</title>
        <authorList>
            <person name="Yan X."/>
        </authorList>
    </citation>
    <scope>NUCLEOTIDE SEQUENCE [LARGE SCALE GENOMIC DNA]</scope>
    <source>
        <strain evidence="5 6">YIM B01967</strain>
    </source>
</reference>
<accession>A0ABS1H5V4</accession>
<dbReference type="RefSeq" id="WP_200748591.1">
    <property type="nucleotide sequence ID" value="NZ_JAEOAH010000007.1"/>
</dbReference>
<evidence type="ECO:0000256" key="2">
    <source>
        <dbReference type="RuleBase" id="RU362119"/>
    </source>
</evidence>
<dbReference type="Proteomes" id="UP000618943">
    <property type="component" value="Unassembled WGS sequence"/>
</dbReference>
<dbReference type="InterPro" id="IPR008334">
    <property type="entry name" value="5'-Nucleotdase_C"/>
</dbReference>
<dbReference type="InterPro" id="IPR006179">
    <property type="entry name" value="5_nucleotidase/apyrase"/>
</dbReference>
<protein>
    <submittedName>
        <fullName evidence="5">5'-nucleotidase C-terminal domain-containing protein</fullName>
    </submittedName>
</protein>
<feature type="signal peptide" evidence="2">
    <location>
        <begin position="1"/>
        <end position="34"/>
    </location>
</feature>
<dbReference type="PANTHER" id="PTHR11575:SF24">
    <property type="entry name" value="5'-NUCLEOTIDASE"/>
    <property type="match status" value="1"/>
</dbReference>
<evidence type="ECO:0000313" key="5">
    <source>
        <dbReference type="EMBL" id="MBK3494776.1"/>
    </source>
</evidence>
<feature type="domain" description="Calcineurin-like phosphoesterase" evidence="3">
    <location>
        <begin position="265"/>
        <end position="484"/>
    </location>
</feature>
<evidence type="ECO:0000259" key="3">
    <source>
        <dbReference type="Pfam" id="PF00149"/>
    </source>
</evidence>
<keyword evidence="2" id="KW-0547">Nucleotide-binding</keyword>
<organism evidence="5 6">
    <name type="scientific">Viridibacillus soli</name>
    <dbReference type="NCBI Taxonomy" id="2798301"/>
    <lineage>
        <taxon>Bacteria</taxon>
        <taxon>Bacillati</taxon>
        <taxon>Bacillota</taxon>
        <taxon>Bacilli</taxon>
        <taxon>Bacillales</taxon>
        <taxon>Caryophanaceae</taxon>
        <taxon>Viridibacillus</taxon>
    </lineage>
</organism>
<evidence type="ECO:0000313" key="6">
    <source>
        <dbReference type="Proteomes" id="UP000618943"/>
    </source>
</evidence>
<dbReference type="EMBL" id="JAEOAH010000007">
    <property type="protein sequence ID" value="MBK3494776.1"/>
    <property type="molecule type" value="Genomic_DNA"/>
</dbReference>
<dbReference type="InterPro" id="IPR006146">
    <property type="entry name" value="5'-Nucleotdase_CS"/>
</dbReference>
<keyword evidence="1 2" id="KW-0732">Signal</keyword>
<dbReference type="SUPFAM" id="SSF56300">
    <property type="entry name" value="Metallo-dependent phosphatases"/>
    <property type="match status" value="1"/>
</dbReference>
<dbReference type="Gene3D" id="3.90.780.10">
    <property type="entry name" value="5'-Nucleotidase, C-terminal domain"/>
    <property type="match status" value="1"/>
</dbReference>
<comment type="caution">
    <text evidence="5">The sequence shown here is derived from an EMBL/GenBank/DDBJ whole genome shotgun (WGS) entry which is preliminary data.</text>
</comment>
<dbReference type="PROSITE" id="PS00785">
    <property type="entry name" value="5_NUCLEOTIDASE_1"/>
    <property type="match status" value="1"/>
</dbReference>
<dbReference type="InterPro" id="IPR029052">
    <property type="entry name" value="Metallo-depent_PP-like"/>
</dbReference>
<evidence type="ECO:0000259" key="4">
    <source>
        <dbReference type="Pfam" id="PF02872"/>
    </source>
</evidence>
<feature type="domain" description="5'-Nucleotidase C-terminal" evidence="4">
    <location>
        <begin position="587"/>
        <end position="738"/>
    </location>
</feature>
<sequence length="780" mass="84017">MAKHTYKFVKPAASLILGATVLIGSLATTESVDAASSKYQVSNSKLIVKKTGKSVKGYKQYNSKLYKDGKLYTGLKGGIYYKSGKKGTAKYKGVYYSKGKAFTGVKNNTYYKAGKVATGWYGKGDARTYYVKGKPLTGIGASTGRYFKKGKLSTGWYGDGAKRTYYVQGKPLTGVAEKTGRYFVKGKLNVGLALYKEKLYNSDKLNVGLALYKEKLYNGDKLNTGVIQYKDIWYKDSMIANGNITTPDGKEITVVNGVEKNFSLSIMHTNDTHAHLDKAAKRTTAIKNIRAKNPNALLLDAGDVFSGTLYFNEFKGQADLKLMNLMGYDAMTFGNHEFDLGSSPEGHQALADFIKGANFPFISANVDFSADQRFAGLFTDLISSEPEKGKIYNGIVKVINGEKVGIFGLTTEETADIASPGSIVFENYIAAAEKAVKAFEGQGVDKIIALTHIGFDDNAEVDNDLTLAATVKGIDVIVGGHSHTKLAEPVIVDQDINKQKKDPTVIVQAYQYSDFLGTLDVEFDDKGTVVKSNGKLIDLEPVAADPEAAAILKTYSDKLVEVNSKPIGAVAKSELTNPRKTNSEAGNISVRSNETALGNIITDGMLNKAKAKNKDVIMALQNGGGIRAGIDAGEITVGEVITVLPFGNTLATMTLTGADLKLGFETSFKEYPAESGGFLHVSGAKVEFDSSKPVGQRVVSIKYKNASGNYTAIQDSESYTVATNAFTAKGGDGYDIFAKAYAEGRVTDLGLSDWENLAEHLTSLKEINPTTEGRIVDISK</sequence>
<feature type="chain" id="PRO_5044993296" evidence="2">
    <location>
        <begin position="35"/>
        <end position="780"/>
    </location>
</feature>
<dbReference type="PRINTS" id="PR01607">
    <property type="entry name" value="APYRASEFAMLY"/>
</dbReference>
<dbReference type="InterPro" id="IPR004843">
    <property type="entry name" value="Calcineurin-like_PHP"/>
</dbReference>
<dbReference type="Gene3D" id="3.60.21.10">
    <property type="match status" value="1"/>
</dbReference>
<evidence type="ECO:0000256" key="1">
    <source>
        <dbReference type="ARBA" id="ARBA00022729"/>
    </source>
</evidence>
<dbReference type="Pfam" id="PF00149">
    <property type="entry name" value="Metallophos"/>
    <property type="match status" value="1"/>
</dbReference>
<keyword evidence="6" id="KW-1185">Reference proteome</keyword>
<dbReference type="SUPFAM" id="SSF55816">
    <property type="entry name" value="5'-nucleotidase (syn. UDP-sugar hydrolase), C-terminal domain"/>
    <property type="match status" value="1"/>
</dbReference>
<name>A0ABS1H5V4_9BACL</name>
<keyword evidence="2" id="KW-0378">Hydrolase</keyword>
<dbReference type="InterPro" id="IPR036907">
    <property type="entry name" value="5'-Nucleotdase_C_sf"/>
</dbReference>
<dbReference type="Pfam" id="PF02872">
    <property type="entry name" value="5_nucleotid_C"/>
    <property type="match status" value="1"/>
</dbReference>
<proteinExistence type="inferred from homology"/>
<dbReference type="PANTHER" id="PTHR11575">
    <property type="entry name" value="5'-NUCLEOTIDASE-RELATED"/>
    <property type="match status" value="1"/>
</dbReference>